<dbReference type="NCBIfam" id="NF003920">
    <property type="entry name" value="PRK05443.2-1"/>
    <property type="match status" value="1"/>
</dbReference>
<dbReference type="GO" id="GO:0009358">
    <property type="term" value="C:polyphosphate kinase complex"/>
    <property type="evidence" value="ECO:0007669"/>
    <property type="project" value="InterPro"/>
</dbReference>
<feature type="binding site" evidence="8">
    <location>
        <position position="402"/>
    </location>
    <ligand>
        <name>Mg(2+)</name>
        <dbReference type="ChEBI" id="CHEBI:18420"/>
    </ligand>
</feature>
<dbReference type="InterPro" id="IPR025198">
    <property type="entry name" value="PPK_N_dom"/>
</dbReference>
<gene>
    <name evidence="8" type="primary">ppk</name>
    <name evidence="14" type="ORF">HLQ16_14945</name>
</gene>
<dbReference type="SUPFAM" id="SSF140356">
    <property type="entry name" value="PPK N-terminal domain-like"/>
    <property type="match status" value="1"/>
</dbReference>
<dbReference type="GeneID" id="83592829"/>
<feature type="binding site" evidence="8">
    <location>
        <position position="589"/>
    </location>
    <ligand>
        <name>ATP</name>
        <dbReference type="ChEBI" id="CHEBI:30616"/>
    </ligand>
</feature>
<keyword evidence="2 8" id="KW-0808">Transferase</keyword>
<dbReference type="Pfam" id="PF02503">
    <property type="entry name" value="PP_kinase"/>
    <property type="match status" value="1"/>
</dbReference>
<feature type="binding site" evidence="8">
    <location>
        <position position="372"/>
    </location>
    <ligand>
        <name>Mg(2+)</name>
        <dbReference type="ChEBI" id="CHEBI:18420"/>
    </ligand>
</feature>
<dbReference type="GO" id="GO:0005524">
    <property type="term" value="F:ATP binding"/>
    <property type="evidence" value="ECO:0007669"/>
    <property type="project" value="UniProtKB-KW"/>
</dbReference>
<evidence type="ECO:0000256" key="8">
    <source>
        <dbReference type="HAMAP-Rule" id="MF_00347"/>
    </source>
</evidence>
<evidence type="ECO:0000256" key="9">
    <source>
        <dbReference type="RuleBase" id="RU003800"/>
    </source>
</evidence>
<evidence type="ECO:0000256" key="7">
    <source>
        <dbReference type="ARBA" id="ARBA00022842"/>
    </source>
</evidence>
<evidence type="ECO:0000256" key="4">
    <source>
        <dbReference type="ARBA" id="ARBA00022741"/>
    </source>
</evidence>
<keyword evidence="5 8" id="KW-0418">Kinase</keyword>
<dbReference type="InterPro" id="IPR036832">
    <property type="entry name" value="PPK_N_dom_sf"/>
</dbReference>
<dbReference type="PIRSF" id="PIRSF015589">
    <property type="entry name" value="PP_kinase"/>
    <property type="match status" value="1"/>
</dbReference>
<evidence type="ECO:0000256" key="2">
    <source>
        <dbReference type="ARBA" id="ARBA00022679"/>
    </source>
</evidence>
<dbReference type="RefSeq" id="WP_171297883.1">
    <property type="nucleotide sequence ID" value="NZ_CP077615.1"/>
</dbReference>
<dbReference type="NCBIfam" id="TIGR03705">
    <property type="entry name" value="poly_P_kin"/>
    <property type="match status" value="1"/>
</dbReference>
<keyword evidence="1 8" id="KW-0597">Phosphoprotein</keyword>
<evidence type="ECO:0000259" key="10">
    <source>
        <dbReference type="Pfam" id="PF02503"/>
    </source>
</evidence>
<dbReference type="SUPFAM" id="SSF56024">
    <property type="entry name" value="Phospholipase D/nuclease"/>
    <property type="match status" value="2"/>
</dbReference>
<dbReference type="Pfam" id="PF17941">
    <property type="entry name" value="PP_kinase_C_1"/>
    <property type="match status" value="1"/>
</dbReference>
<comment type="caution">
    <text evidence="14">The sequence shown here is derived from an EMBL/GenBank/DDBJ whole genome shotgun (WGS) entry which is preliminary data.</text>
</comment>
<accession>A0A7Y3SY76</accession>
<evidence type="ECO:0000313" key="14">
    <source>
        <dbReference type="EMBL" id="NNU77230.1"/>
    </source>
</evidence>
<dbReference type="GO" id="GO:0046872">
    <property type="term" value="F:metal ion binding"/>
    <property type="evidence" value="ECO:0007669"/>
    <property type="project" value="UniProtKB-KW"/>
</dbReference>
<sequence>MINYSLPKYFISRELSWVQFNERVLEEAQDTTNPLFERLKFASIVSSNLDEFFMVRVGSLSDQITAEFDKKEPSGLTPTEQMEQIGILVHKLVSSLSSCYNRSLKKGLEKEKIKFLKFNDLSKEQTNYVENYYTKNIFPVLTPMLVNQSSPFPLISNKSLNIAILLKNDKGENIFATIKAPSVFDRFVKIPDEGGLAFIFLEDIIKMNLKSLFNGHEIIDASCYRITRNADMALDEEGAEDLLEAIEESLKQRRWGKAVRLEIEKGMNNKLLEILERELEISKDQEYIINGQIDLTFLMKIGRIKGYEKLEYKPIKPQLSKQFLKYNNIFEAITEKDILLHHPYESFGPIVELVRQAAVDSDVLAIKHTLYRVSGNSPIIEALVKAAEMGKQVTVLVELKARFDESNNIVWAKQLEQSGCHVIYGLVGLKTHCKILLVVRREEDGIKRYVHMGTGNYNDVTAKLYTDIGLFTSNPYFGADASALFNMLSGNSRPTALHKFSLAPLQLRDRFLQMIIEETENASKGNKARIIIKVNSLVDIEIIKALFKASTAGVKIDLIVRGICCLKPGIPGVSENITVRSIVGRFLEHSRIFYFYNDGQEGIYLSSADWMTRNLDRRVELLFPIEDQQARERIKEILYISLSDTIKARILTKDGIYTRIDRRGKEQINSQEEFYNFVLNKDDKIKEKMHSMKEYWKENGFIPRVSDKIE</sequence>
<dbReference type="Gene3D" id="3.30.1840.10">
    <property type="entry name" value="Polyphosphate kinase middle domain"/>
    <property type="match status" value="1"/>
</dbReference>
<dbReference type="EC" id="2.7.4.1" evidence="8 9"/>
<dbReference type="CDD" id="cd09165">
    <property type="entry name" value="PLDc_PaPPK1_C1_like"/>
    <property type="match status" value="1"/>
</dbReference>
<feature type="domain" description="Polyphosphate kinase C-terminal" evidence="13">
    <location>
        <begin position="328"/>
        <end position="493"/>
    </location>
</feature>
<evidence type="ECO:0000256" key="3">
    <source>
        <dbReference type="ARBA" id="ARBA00022723"/>
    </source>
</evidence>
<dbReference type="GO" id="GO:0008976">
    <property type="term" value="F:polyphosphate kinase activity"/>
    <property type="evidence" value="ECO:0007669"/>
    <property type="project" value="UniProtKB-UniRule"/>
</dbReference>
<feature type="domain" description="Polyphosphate kinase N-terminal" evidence="11">
    <location>
        <begin position="10"/>
        <end position="115"/>
    </location>
</feature>
<name>A0A7Y3SY76_9CLOT</name>
<dbReference type="NCBIfam" id="NF003921">
    <property type="entry name" value="PRK05443.2-2"/>
    <property type="match status" value="1"/>
</dbReference>
<dbReference type="InterPro" id="IPR003414">
    <property type="entry name" value="PP_kinase"/>
</dbReference>
<keyword evidence="4 8" id="KW-0547">Nucleotide-binding</keyword>
<organism evidence="14 15">
    <name type="scientific">Clostridium estertheticum</name>
    <dbReference type="NCBI Taxonomy" id="238834"/>
    <lineage>
        <taxon>Bacteria</taxon>
        <taxon>Bacillati</taxon>
        <taxon>Bacillota</taxon>
        <taxon>Clostridia</taxon>
        <taxon>Eubacteriales</taxon>
        <taxon>Clostridiaceae</taxon>
        <taxon>Clostridium</taxon>
    </lineage>
</organism>
<feature type="binding site" evidence="8">
    <location>
        <position position="561"/>
    </location>
    <ligand>
        <name>ATP</name>
        <dbReference type="ChEBI" id="CHEBI:30616"/>
    </ligand>
</feature>
<evidence type="ECO:0000256" key="5">
    <source>
        <dbReference type="ARBA" id="ARBA00022777"/>
    </source>
</evidence>
<keyword evidence="6 8" id="KW-0067">ATP-binding</keyword>
<keyword evidence="7 8" id="KW-0460">Magnesium</keyword>
<dbReference type="Gene3D" id="1.20.58.310">
    <property type="entry name" value="Polyphosphate kinase N-terminal domain"/>
    <property type="match status" value="1"/>
</dbReference>
<feature type="binding site" evidence="8">
    <location>
        <position position="465"/>
    </location>
    <ligand>
        <name>ATP</name>
        <dbReference type="ChEBI" id="CHEBI:30616"/>
    </ligand>
</feature>
<dbReference type="SUPFAM" id="SSF143724">
    <property type="entry name" value="PHP14-like"/>
    <property type="match status" value="1"/>
</dbReference>
<dbReference type="AlphaFoldDB" id="A0A7Y3SY76"/>
<dbReference type="NCBIfam" id="NF003917">
    <property type="entry name" value="PRK05443.1-1"/>
    <property type="match status" value="1"/>
</dbReference>
<evidence type="ECO:0000259" key="12">
    <source>
        <dbReference type="Pfam" id="PF13090"/>
    </source>
</evidence>
<comment type="similarity">
    <text evidence="8 9">Belongs to the polyphosphate kinase 1 (PPK1) family.</text>
</comment>
<dbReference type="InterPro" id="IPR036830">
    <property type="entry name" value="PP_kinase_middle_dom_sf"/>
</dbReference>
<evidence type="ECO:0000259" key="13">
    <source>
        <dbReference type="Pfam" id="PF17941"/>
    </source>
</evidence>
<dbReference type="NCBIfam" id="NF003918">
    <property type="entry name" value="PRK05443.1-2"/>
    <property type="match status" value="1"/>
</dbReference>
<proteinExistence type="inferred from homology"/>
<comment type="cofactor">
    <cofactor evidence="8">
        <name>Mg(2+)</name>
        <dbReference type="ChEBI" id="CHEBI:18420"/>
    </cofactor>
</comment>
<protein>
    <recommendedName>
        <fullName evidence="8 9">Polyphosphate kinase</fullName>
        <ecNumber evidence="8 9">2.7.4.1</ecNumber>
    </recommendedName>
    <alternativeName>
        <fullName evidence="8">ATP-polyphosphate phosphotransferase</fullName>
    </alternativeName>
    <alternativeName>
        <fullName evidence="8">Polyphosphoric acid kinase</fullName>
    </alternativeName>
</protein>
<reference evidence="14 15" key="1">
    <citation type="submission" date="2020-05" db="EMBL/GenBank/DDBJ databases">
        <title>Complete genome of Clostridium estertheticum subspecies estertheticum, isolated from Vacuum packed lamb meat from New Zealand imported to Switzerland.</title>
        <authorList>
            <person name="Wambui J."/>
            <person name="Stevens M.J.A."/>
            <person name="Stephan R."/>
        </authorList>
    </citation>
    <scope>NUCLEOTIDE SEQUENCE [LARGE SCALE GENOMIC DNA]</scope>
    <source>
        <strain evidence="14 15">CEST001</strain>
    </source>
</reference>
<dbReference type="PANTHER" id="PTHR30218">
    <property type="entry name" value="POLYPHOSPHATE KINASE"/>
    <property type="match status" value="1"/>
</dbReference>
<feature type="binding site" evidence="8">
    <location>
        <position position="48"/>
    </location>
    <ligand>
        <name>ATP</name>
        <dbReference type="ChEBI" id="CHEBI:30616"/>
    </ligand>
</feature>
<dbReference type="Gene3D" id="3.30.870.10">
    <property type="entry name" value="Endonuclease Chain A"/>
    <property type="match status" value="2"/>
</dbReference>
<dbReference type="FunFam" id="3.30.870.10:FF:000001">
    <property type="entry name" value="Polyphosphate kinase"/>
    <property type="match status" value="1"/>
</dbReference>
<comment type="PTM">
    <text evidence="8 9">An intermediate of this reaction is the autophosphorylated ppk in which a phosphate is covalently linked to a histidine residue through a N-P bond.</text>
</comment>
<dbReference type="Proteomes" id="UP000531659">
    <property type="component" value="Unassembled WGS sequence"/>
</dbReference>
<dbReference type="InterPro" id="IPR024953">
    <property type="entry name" value="PP_kinase_middle"/>
</dbReference>
<dbReference type="GO" id="GO:0006799">
    <property type="term" value="P:polyphosphate biosynthetic process"/>
    <property type="evidence" value="ECO:0007669"/>
    <property type="project" value="UniProtKB-UniRule"/>
</dbReference>
<dbReference type="EMBL" id="JABEYB010000011">
    <property type="protein sequence ID" value="NNU77230.1"/>
    <property type="molecule type" value="Genomic_DNA"/>
</dbReference>
<dbReference type="Pfam" id="PF13090">
    <property type="entry name" value="PP_kinase_C"/>
    <property type="match status" value="1"/>
</dbReference>
<evidence type="ECO:0000313" key="15">
    <source>
        <dbReference type="Proteomes" id="UP000531659"/>
    </source>
</evidence>
<evidence type="ECO:0000256" key="6">
    <source>
        <dbReference type="ARBA" id="ARBA00022840"/>
    </source>
</evidence>
<dbReference type="HAMAP" id="MF_00347">
    <property type="entry name" value="Polyphosphate_kinase"/>
    <property type="match status" value="1"/>
</dbReference>
<keyword evidence="3 8" id="KW-0479">Metal-binding</keyword>
<feature type="domain" description="Polyphosphate kinase C-terminal" evidence="12">
    <location>
        <begin position="502"/>
        <end position="671"/>
    </location>
</feature>
<evidence type="ECO:0000256" key="1">
    <source>
        <dbReference type="ARBA" id="ARBA00022553"/>
    </source>
</evidence>
<evidence type="ECO:0000259" key="11">
    <source>
        <dbReference type="Pfam" id="PF13089"/>
    </source>
</evidence>
<feature type="active site" description="Phosphohistidine intermediate" evidence="8">
    <location>
        <position position="432"/>
    </location>
</feature>
<comment type="catalytic activity">
    <reaction evidence="8 9">
        <text>[phosphate](n) + ATP = [phosphate](n+1) + ADP</text>
        <dbReference type="Rhea" id="RHEA:19573"/>
        <dbReference type="Rhea" id="RHEA-COMP:9859"/>
        <dbReference type="Rhea" id="RHEA-COMP:14280"/>
        <dbReference type="ChEBI" id="CHEBI:16838"/>
        <dbReference type="ChEBI" id="CHEBI:30616"/>
        <dbReference type="ChEBI" id="CHEBI:456216"/>
        <dbReference type="EC" id="2.7.4.1"/>
    </reaction>
</comment>
<feature type="domain" description="Polyphosphate kinase middle" evidence="10">
    <location>
        <begin position="124"/>
        <end position="301"/>
    </location>
</feature>
<dbReference type="Pfam" id="PF13089">
    <property type="entry name" value="PP_kinase_N"/>
    <property type="match status" value="1"/>
</dbReference>
<dbReference type="PANTHER" id="PTHR30218:SF0">
    <property type="entry name" value="POLYPHOSPHATE KINASE"/>
    <property type="match status" value="1"/>
</dbReference>
<dbReference type="InterPro" id="IPR041108">
    <property type="entry name" value="PP_kinase_C_1"/>
</dbReference>
<dbReference type="CDD" id="cd09168">
    <property type="entry name" value="PLDc_PaPPK1_C2_like"/>
    <property type="match status" value="1"/>
</dbReference>
<dbReference type="InterPro" id="IPR025200">
    <property type="entry name" value="PPK_C_dom2"/>
</dbReference>
<comment type="function">
    <text evidence="8 9">Catalyzes the reversible transfer of the terminal phosphate of ATP to form a long-chain polyphosphate (polyP).</text>
</comment>